<evidence type="ECO:0000256" key="5">
    <source>
        <dbReference type="ARBA" id="ARBA00023136"/>
    </source>
</evidence>
<dbReference type="PANTHER" id="PTHR11654">
    <property type="entry name" value="OLIGOPEPTIDE TRANSPORTER-RELATED"/>
    <property type="match status" value="1"/>
</dbReference>
<dbReference type="InterPro" id="IPR000109">
    <property type="entry name" value="POT_fam"/>
</dbReference>
<evidence type="ECO:0000313" key="7">
    <source>
        <dbReference type="EMBL" id="KAF8719763.1"/>
    </source>
</evidence>
<accession>A0A835EW72</accession>
<name>A0A835EW72_9POAL</name>
<feature type="transmembrane region" description="Helical" evidence="6">
    <location>
        <begin position="459"/>
        <end position="480"/>
    </location>
</feature>
<dbReference type="SUPFAM" id="SSF103473">
    <property type="entry name" value="MFS general substrate transporter"/>
    <property type="match status" value="1"/>
</dbReference>
<feature type="transmembrane region" description="Helical" evidence="6">
    <location>
        <begin position="232"/>
        <end position="253"/>
    </location>
</feature>
<proteinExistence type="inferred from homology"/>
<feature type="transmembrane region" description="Helical" evidence="6">
    <location>
        <begin position="381"/>
        <end position="399"/>
    </location>
</feature>
<dbReference type="AlphaFoldDB" id="A0A835EW72"/>
<feature type="transmembrane region" description="Helical" evidence="6">
    <location>
        <begin position="187"/>
        <end position="211"/>
    </location>
</feature>
<evidence type="ECO:0000256" key="4">
    <source>
        <dbReference type="ARBA" id="ARBA00022989"/>
    </source>
</evidence>
<gene>
    <name evidence="7" type="ORF">HU200_024519</name>
</gene>
<evidence type="ECO:0000256" key="1">
    <source>
        <dbReference type="ARBA" id="ARBA00004141"/>
    </source>
</evidence>
<dbReference type="EMBL" id="JACEFO010001700">
    <property type="protein sequence ID" value="KAF8719763.1"/>
    <property type="molecule type" value="Genomic_DNA"/>
</dbReference>
<keyword evidence="4 6" id="KW-1133">Transmembrane helix</keyword>
<evidence type="ECO:0000256" key="6">
    <source>
        <dbReference type="SAM" id="Phobius"/>
    </source>
</evidence>
<dbReference type="Proteomes" id="UP000636709">
    <property type="component" value="Unassembled WGS sequence"/>
</dbReference>
<protein>
    <submittedName>
        <fullName evidence="7">Uncharacterized protein</fullName>
    </submittedName>
</protein>
<dbReference type="OrthoDB" id="8904098at2759"/>
<reference evidence="7" key="1">
    <citation type="submission" date="2020-07" db="EMBL/GenBank/DDBJ databases">
        <title>Genome sequence and genetic diversity analysis of an under-domesticated orphan crop, white fonio (Digitaria exilis).</title>
        <authorList>
            <person name="Bennetzen J.L."/>
            <person name="Chen S."/>
            <person name="Ma X."/>
            <person name="Wang X."/>
            <person name="Yssel A.E.J."/>
            <person name="Chaluvadi S.R."/>
            <person name="Johnson M."/>
            <person name="Gangashetty P."/>
            <person name="Hamidou F."/>
            <person name="Sanogo M.D."/>
            <person name="Zwaenepoel A."/>
            <person name="Wallace J."/>
            <person name="Van De Peer Y."/>
            <person name="Van Deynze A."/>
        </authorList>
    </citation>
    <scope>NUCLEOTIDE SEQUENCE</scope>
    <source>
        <tissue evidence="7">Leaves</tissue>
    </source>
</reference>
<keyword evidence="5 6" id="KW-0472">Membrane</keyword>
<dbReference type="Gene3D" id="1.20.1250.20">
    <property type="entry name" value="MFS general substrate transporter like domains"/>
    <property type="match status" value="1"/>
</dbReference>
<dbReference type="InterPro" id="IPR036259">
    <property type="entry name" value="MFS_trans_sf"/>
</dbReference>
<dbReference type="Pfam" id="PF00854">
    <property type="entry name" value="PTR2"/>
    <property type="match status" value="1"/>
</dbReference>
<feature type="transmembrane region" description="Helical" evidence="6">
    <location>
        <begin position="542"/>
        <end position="564"/>
    </location>
</feature>
<keyword evidence="8" id="KW-1185">Reference proteome</keyword>
<organism evidence="7 8">
    <name type="scientific">Digitaria exilis</name>
    <dbReference type="NCBI Taxonomy" id="1010633"/>
    <lineage>
        <taxon>Eukaryota</taxon>
        <taxon>Viridiplantae</taxon>
        <taxon>Streptophyta</taxon>
        <taxon>Embryophyta</taxon>
        <taxon>Tracheophyta</taxon>
        <taxon>Spermatophyta</taxon>
        <taxon>Magnoliopsida</taxon>
        <taxon>Liliopsida</taxon>
        <taxon>Poales</taxon>
        <taxon>Poaceae</taxon>
        <taxon>PACMAD clade</taxon>
        <taxon>Panicoideae</taxon>
        <taxon>Panicodae</taxon>
        <taxon>Paniceae</taxon>
        <taxon>Anthephorinae</taxon>
        <taxon>Digitaria</taxon>
    </lineage>
</organism>
<evidence type="ECO:0000313" key="8">
    <source>
        <dbReference type="Proteomes" id="UP000636709"/>
    </source>
</evidence>
<evidence type="ECO:0000256" key="3">
    <source>
        <dbReference type="ARBA" id="ARBA00022692"/>
    </source>
</evidence>
<evidence type="ECO:0000256" key="2">
    <source>
        <dbReference type="ARBA" id="ARBA00005982"/>
    </source>
</evidence>
<comment type="similarity">
    <text evidence="2">Belongs to the major facilitator superfamily. Proton-dependent oligopeptide transporter (POT/PTR) (TC 2.A.17) family.</text>
</comment>
<feature type="transmembrane region" description="Helical" evidence="6">
    <location>
        <begin position="259"/>
        <end position="285"/>
    </location>
</feature>
<feature type="transmembrane region" description="Helical" evidence="6">
    <location>
        <begin position="584"/>
        <end position="602"/>
    </location>
</feature>
<sequence length="621" mass="68021">MDRRRTLVSGARLAVCTLGSFSDYRILRRRSTCPICQKTATYFTPRSVLHCLTPTSAGSPKKTKQGGFKTMPFIFANEICDRFATAGFNANLISYLTQQLHLPLVEASNLLTNLNGTAAFTPVLGAIVADSFAGRFSTIAGGGALYQLGMLGLVLSALSPSLRPAPCSATTATAPSLCQRANAGQLAMLYMSLLLTALGGGGIRPCVVAFGADQFGNRQGRRPGGEQKWSYFNLYFFTMGLAVLLALTVVVYIQENVGWGWGFGIPAIAMFLSVMSFVAGYPLYVKVKPEGSPFKRLLQVLVAAFRKRKEDVPEDAGLLYHNKELDAPIAADGRLLHTHQLRFLDRAAVLKTGDVVDSGEPDLWRVSTVHRVEELKSIVRMLPLWAASFTSIAAASHNFTFAIQQARTMDRHVTPNFQIPPATMIIFTTLTMLVTLALYDRAFVPLARRLTGRRSGITYFQRMGAGFAVSVLGVMAGAFVEAKRRGVAAEHGLADSPSAVVPISVFWLVPQYALHGVSDALSTVGHMEFLYDQSPESMRSSAAALFWVAGSLGNYLGTVLVTVVQSASRGVWLQDNINRGRLDYYYWLVTFLLLLNLVYYIVCFHFYTLKTFEVDAGDERW</sequence>
<dbReference type="GO" id="GO:0022857">
    <property type="term" value="F:transmembrane transporter activity"/>
    <property type="evidence" value="ECO:0007669"/>
    <property type="project" value="InterPro"/>
</dbReference>
<comment type="subcellular location">
    <subcellularLocation>
        <location evidence="1">Membrane</location>
        <topology evidence="1">Multi-pass membrane protein</topology>
    </subcellularLocation>
</comment>
<feature type="transmembrane region" description="Helical" evidence="6">
    <location>
        <begin position="419"/>
        <end position="439"/>
    </location>
</feature>
<dbReference type="GO" id="GO:0016020">
    <property type="term" value="C:membrane"/>
    <property type="evidence" value="ECO:0007669"/>
    <property type="project" value="UniProtKB-SubCell"/>
</dbReference>
<comment type="caution">
    <text evidence="7">The sequence shown here is derived from an EMBL/GenBank/DDBJ whole genome shotgun (WGS) entry which is preliminary data.</text>
</comment>
<keyword evidence="3 6" id="KW-0812">Transmembrane</keyword>